<feature type="compositionally biased region" description="Polar residues" evidence="1">
    <location>
        <begin position="83"/>
        <end position="92"/>
    </location>
</feature>
<dbReference type="AlphaFoldDB" id="A0A835PV12"/>
<feature type="compositionally biased region" description="Basic and acidic residues" evidence="1">
    <location>
        <begin position="28"/>
        <end position="39"/>
    </location>
</feature>
<name>A0A835PV12_VANPL</name>
<evidence type="ECO:0000313" key="3">
    <source>
        <dbReference type="Proteomes" id="UP000636800"/>
    </source>
</evidence>
<dbReference type="EMBL" id="JADCNL010000012">
    <property type="protein sequence ID" value="KAG0458129.1"/>
    <property type="molecule type" value="Genomic_DNA"/>
</dbReference>
<protein>
    <submittedName>
        <fullName evidence="2">Uncharacterized protein</fullName>
    </submittedName>
</protein>
<gene>
    <name evidence="2" type="ORF">HPP92_023286</name>
</gene>
<proteinExistence type="predicted"/>
<sequence length="92" mass="10465">MTTAAEEETANGGEKDKSFENGQYAKRNVVEQRKADGKLHPVGWTTERQLPQPIVTPKTEPLEPTGQLRRRRTQTWRRPHPSLASSSLETIR</sequence>
<reference evidence="2 3" key="1">
    <citation type="journal article" date="2020" name="Nat. Food">
        <title>A phased Vanilla planifolia genome enables genetic improvement of flavour and production.</title>
        <authorList>
            <person name="Hasing T."/>
            <person name="Tang H."/>
            <person name="Brym M."/>
            <person name="Khazi F."/>
            <person name="Huang T."/>
            <person name="Chambers A.H."/>
        </authorList>
    </citation>
    <scope>NUCLEOTIDE SEQUENCE [LARGE SCALE GENOMIC DNA]</scope>
    <source>
        <tissue evidence="2">Leaf</tissue>
    </source>
</reference>
<evidence type="ECO:0000256" key="1">
    <source>
        <dbReference type="SAM" id="MobiDB-lite"/>
    </source>
</evidence>
<organism evidence="2 3">
    <name type="scientific">Vanilla planifolia</name>
    <name type="common">Vanilla</name>
    <dbReference type="NCBI Taxonomy" id="51239"/>
    <lineage>
        <taxon>Eukaryota</taxon>
        <taxon>Viridiplantae</taxon>
        <taxon>Streptophyta</taxon>
        <taxon>Embryophyta</taxon>
        <taxon>Tracheophyta</taxon>
        <taxon>Spermatophyta</taxon>
        <taxon>Magnoliopsida</taxon>
        <taxon>Liliopsida</taxon>
        <taxon>Asparagales</taxon>
        <taxon>Orchidaceae</taxon>
        <taxon>Vanilloideae</taxon>
        <taxon>Vanilleae</taxon>
        <taxon>Vanilla</taxon>
    </lineage>
</organism>
<feature type="compositionally biased region" description="Basic residues" evidence="1">
    <location>
        <begin position="68"/>
        <end position="80"/>
    </location>
</feature>
<comment type="caution">
    <text evidence="2">The sequence shown here is derived from an EMBL/GenBank/DDBJ whole genome shotgun (WGS) entry which is preliminary data.</text>
</comment>
<keyword evidence="3" id="KW-1185">Reference proteome</keyword>
<dbReference type="OrthoDB" id="672026at2759"/>
<evidence type="ECO:0000313" key="2">
    <source>
        <dbReference type="EMBL" id="KAG0458129.1"/>
    </source>
</evidence>
<feature type="region of interest" description="Disordered" evidence="1">
    <location>
        <begin position="1"/>
        <end position="92"/>
    </location>
</feature>
<accession>A0A835PV12</accession>
<dbReference type="Proteomes" id="UP000636800">
    <property type="component" value="Chromosome 12"/>
</dbReference>